<name>A0A0Q9WVF3_DROVI</name>
<evidence type="ECO:0000256" key="2">
    <source>
        <dbReference type="ARBA" id="ARBA00022525"/>
    </source>
</evidence>
<evidence type="ECO:0000313" key="4">
    <source>
        <dbReference type="EMBL" id="KRF84747.1"/>
    </source>
</evidence>
<dbReference type="OrthoDB" id="414826at2759"/>
<dbReference type="AlphaFoldDB" id="A0A0Q9WVF3"/>
<dbReference type="InterPro" id="IPR014044">
    <property type="entry name" value="CAP_dom"/>
</dbReference>
<dbReference type="SMR" id="A0A0Q9WVF3"/>
<reference evidence="4 5" key="1">
    <citation type="journal article" date="2007" name="Nature">
        <title>Evolution of genes and genomes on the Drosophila phylogeny.</title>
        <authorList>
            <consortium name="Drosophila 12 Genomes Consortium"/>
            <person name="Clark A.G."/>
            <person name="Eisen M.B."/>
            <person name="Smith D.R."/>
            <person name="Bergman C.M."/>
            <person name="Oliver B."/>
            <person name="Markow T.A."/>
            <person name="Kaufman T.C."/>
            <person name="Kellis M."/>
            <person name="Gelbart W."/>
            <person name="Iyer V.N."/>
            <person name="Pollard D.A."/>
            <person name="Sackton T.B."/>
            <person name="Larracuente A.M."/>
            <person name="Singh N.D."/>
            <person name="Abad J.P."/>
            <person name="Abt D.N."/>
            <person name="Adryan B."/>
            <person name="Aguade M."/>
            <person name="Akashi H."/>
            <person name="Anderson W.W."/>
            <person name="Aquadro C.F."/>
            <person name="Ardell D.H."/>
            <person name="Arguello R."/>
            <person name="Artieri C.G."/>
            <person name="Barbash D.A."/>
            <person name="Barker D."/>
            <person name="Barsanti P."/>
            <person name="Batterham P."/>
            <person name="Batzoglou S."/>
            <person name="Begun D."/>
            <person name="Bhutkar A."/>
            <person name="Blanco E."/>
            <person name="Bosak S.A."/>
            <person name="Bradley R.K."/>
            <person name="Brand A.D."/>
            <person name="Brent M.R."/>
            <person name="Brooks A.N."/>
            <person name="Brown R.H."/>
            <person name="Butlin R.K."/>
            <person name="Caggese C."/>
            <person name="Calvi B.R."/>
            <person name="Bernardo de Carvalho A."/>
            <person name="Caspi A."/>
            <person name="Castrezana S."/>
            <person name="Celniker S.E."/>
            <person name="Chang J.L."/>
            <person name="Chapple C."/>
            <person name="Chatterji S."/>
            <person name="Chinwalla A."/>
            <person name="Civetta A."/>
            <person name="Clifton S.W."/>
            <person name="Comeron J.M."/>
            <person name="Costello J.C."/>
            <person name="Coyne J.A."/>
            <person name="Daub J."/>
            <person name="David R.G."/>
            <person name="Delcher A.L."/>
            <person name="Delehaunty K."/>
            <person name="Do C.B."/>
            <person name="Ebling H."/>
            <person name="Edwards K."/>
            <person name="Eickbush T."/>
            <person name="Evans J.D."/>
            <person name="Filipski A."/>
            <person name="Findeiss S."/>
            <person name="Freyhult E."/>
            <person name="Fulton L."/>
            <person name="Fulton R."/>
            <person name="Garcia A.C."/>
            <person name="Gardiner A."/>
            <person name="Garfield D.A."/>
            <person name="Garvin B.E."/>
            <person name="Gibson G."/>
            <person name="Gilbert D."/>
            <person name="Gnerre S."/>
            <person name="Godfrey J."/>
            <person name="Good R."/>
            <person name="Gotea V."/>
            <person name="Gravely B."/>
            <person name="Greenberg A.J."/>
            <person name="Griffiths-Jones S."/>
            <person name="Gross S."/>
            <person name="Guigo R."/>
            <person name="Gustafson E.A."/>
            <person name="Haerty W."/>
            <person name="Hahn M.W."/>
            <person name="Halligan D.L."/>
            <person name="Halpern A.L."/>
            <person name="Halter G.M."/>
            <person name="Han M.V."/>
            <person name="Heger A."/>
            <person name="Hillier L."/>
            <person name="Hinrichs A.S."/>
            <person name="Holmes I."/>
            <person name="Hoskins R.A."/>
            <person name="Hubisz M.J."/>
            <person name="Hultmark D."/>
            <person name="Huntley M.A."/>
            <person name="Jaffe D.B."/>
            <person name="Jagadeeshan S."/>
            <person name="Jeck W.R."/>
            <person name="Johnson J."/>
            <person name="Jones C.D."/>
            <person name="Jordan W.C."/>
            <person name="Karpen G.H."/>
            <person name="Kataoka E."/>
            <person name="Keightley P.D."/>
            <person name="Kheradpour P."/>
            <person name="Kirkness E.F."/>
            <person name="Koerich L.B."/>
            <person name="Kristiansen K."/>
            <person name="Kudrna D."/>
            <person name="Kulathinal R.J."/>
            <person name="Kumar S."/>
            <person name="Kwok R."/>
            <person name="Lander E."/>
            <person name="Langley C.H."/>
            <person name="Lapoint R."/>
            <person name="Lazzaro B.P."/>
            <person name="Lee S.J."/>
            <person name="Levesque L."/>
            <person name="Li R."/>
            <person name="Lin C.F."/>
            <person name="Lin M.F."/>
            <person name="Lindblad-Toh K."/>
            <person name="Llopart A."/>
            <person name="Long M."/>
            <person name="Low L."/>
            <person name="Lozovsky E."/>
            <person name="Lu J."/>
            <person name="Luo M."/>
            <person name="Machado C.A."/>
            <person name="Makalowski W."/>
            <person name="Marzo M."/>
            <person name="Matsuda M."/>
            <person name="Matzkin L."/>
            <person name="McAllister B."/>
            <person name="McBride C.S."/>
            <person name="McKernan B."/>
            <person name="McKernan K."/>
            <person name="Mendez-Lago M."/>
            <person name="Minx P."/>
            <person name="Mollenhauer M.U."/>
            <person name="Montooth K."/>
            <person name="Mount S.M."/>
            <person name="Mu X."/>
            <person name="Myers E."/>
            <person name="Negre B."/>
            <person name="Newfeld S."/>
            <person name="Nielsen R."/>
            <person name="Noor M.A."/>
            <person name="O'Grady P."/>
            <person name="Pachter L."/>
            <person name="Papaceit M."/>
            <person name="Parisi M.J."/>
            <person name="Parisi M."/>
            <person name="Parts L."/>
            <person name="Pedersen J.S."/>
            <person name="Pesole G."/>
            <person name="Phillippy A.M."/>
            <person name="Ponting C.P."/>
            <person name="Pop M."/>
            <person name="Porcelli D."/>
            <person name="Powell J.R."/>
            <person name="Prohaska S."/>
            <person name="Pruitt K."/>
            <person name="Puig M."/>
            <person name="Quesneville H."/>
            <person name="Ram K.R."/>
            <person name="Rand D."/>
            <person name="Rasmussen M.D."/>
            <person name="Reed L.K."/>
            <person name="Reenan R."/>
            <person name="Reily A."/>
            <person name="Remington K.A."/>
            <person name="Rieger T.T."/>
            <person name="Ritchie M.G."/>
            <person name="Robin C."/>
            <person name="Rogers Y.H."/>
            <person name="Rohde C."/>
            <person name="Rozas J."/>
            <person name="Rubenfield M.J."/>
            <person name="Ruiz A."/>
            <person name="Russo S."/>
            <person name="Salzberg S.L."/>
            <person name="Sanchez-Gracia A."/>
            <person name="Saranga D.J."/>
            <person name="Sato H."/>
            <person name="Schaeffer S.W."/>
            <person name="Schatz M.C."/>
            <person name="Schlenke T."/>
            <person name="Schwartz R."/>
            <person name="Segarra C."/>
            <person name="Singh R.S."/>
            <person name="Sirot L."/>
            <person name="Sirota M."/>
            <person name="Sisneros N.B."/>
            <person name="Smith C.D."/>
            <person name="Smith T.F."/>
            <person name="Spieth J."/>
            <person name="Stage D.E."/>
            <person name="Stark A."/>
            <person name="Stephan W."/>
            <person name="Strausberg R.L."/>
            <person name="Strempel S."/>
            <person name="Sturgill D."/>
            <person name="Sutton G."/>
            <person name="Sutton G.G."/>
            <person name="Tao W."/>
            <person name="Teichmann S."/>
            <person name="Tobari Y.N."/>
            <person name="Tomimura Y."/>
            <person name="Tsolas J.M."/>
            <person name="Valente V.L."/>
            <person name="Venter E."/>
            <person name="Venter J.C."/>
            <person name="Vicario S."/>
            <person name="Vieira F.G."/>
            <person name="Vilella A.J."/>
            <person name="Villasante A."/>
            <person name="Walenz B."/>
            <person name="Wang J."/>
            <person name="Wasserman M."/>
            <person name="Watts T."/>
            <person name="Wilson D."/>
            <person name="Wilson R.K."/>
            <person name="Wing R.A."/>
            <person name="Wolfner M.F."/>
            <person name="Wong A."/>
            <person name="Wong G.K."/>
            <person name="Wu C.I."/>
            <person name="Wu G."/>
            <person name="Yamamoto D."/>
            <person name="Yang H.P."/>
            <person name="Yang S.P."/>
            <person name="Yorke J.A."/>
            <person name="Yoshida K."/>
            <person name="Zdobnov E."/>
            <person name="Zhang P."/>
            <person name="Zhang Y."/>
            <person name="Zimin A.V."/>
            <person name="Baldwin J."/>
            <person name="Abdouelleil A."/>
            <person name="Abdulkadir J."/>
            <person name="Abebe A."/>
            <person name="Abera B."/>
            <person name="Abreu J."/>
            <person name="Acer S.C."/>
            <person name="Aftuck L."/>
            <person name="Alexander A."/>
            <person name="An P."/>
            <person name="Anderson E."/>
            <person name="Anderson S."/>
            <person name="Arachi H."/>
            <person name="Azer M."/>
            <person name="Bachantsang P."/>
            <person name="Barry A."/>
            <person name="Bayul T."/>
            <person name="Berlin A."/>
            <person name="Bessette D."/>
            <person name="Bloom T."/>
            <person name="Blye J."/>
            <person name="Boguslavskiy L."/>
            <person name="Bonnet C."/>
            <person name="Boukhgalter B."/>
            <person name="Bourzgui I."/>
            <person name="Brown A."/>
            <person name="Cahill P."/>
            <person name="Channer S."/>
            <person name="Cheshatsang Y."/>
            <person name="Chuda L."/>
            <person name="Citroen M."/>
            <person name="Collymore A."/>
            <person name="Cooke P."/>
            <person name="Costello M."/>
            <person name="D'Aco K."/>
            <person name="Daza R."/>
            <person name="De Haan G."/>
            <person name="DeGray S."/>
            <person name="DeMaso C."/>
            <person name="Dhargay N."/>
            <person name="Dooley K."/>
            <person name="Dooley E."/>
            <person name="Doricent M."/>
            <person name="Dorje P."/>
            <person name="Dorjee K."/>
            <person name="Dupes A."/>
            <person name="Elong R."/>
            <person name="Falk J."/>
            <person name="Farina A."/>
            <person name="Faro S."/>
            <person name="Ferguson D."/>
            <person name="Fisher S."/>
            <person name="Foley C.D."/>
            <person name="Franke A."/>
            <person name="Friedrich D."/>
            <person name="Gadbois L."/>
            <person name="Gearin G."/>
            <person name="Gearin C.R."/>
            <person name="Giannoukos G."/>
            <person name="Goode T."/>
            <person name="Graham J."/>
            <person name="Grandbois E."/>
            <person name="Grewal S."/>
            <person name="Gyaltsen K."/>
            <person name="Hafez N."/>
            <person name="Hagos B."/>
            <person name="Hall J."/>
            <person name="Henson C."/>
            <person name="Hollinger A."/>
            <person name="Honan T."/>
            <person name="Huard M.D."/>
            <person name="Hughes L."/>
            <person name="Hurhula B."/>
            <person name="Husby M.E."/>
            <person name="Kamat A."/>
            <person name="Kanga B."/>
            <person name="Kashin S."/>
            <person name="Khazanovich D."/>
            <person name="Kisner P."/>
            <person name="Lance K."/>
            <person name="Lara M."/>
            <person name="Lee W."/>
            <person name="Lennon N."/>
            <person name="Letendre F."/>
            <person name="LeVine R."/>
            <person name="Lipovsky A."/>
            <person name="Liu X."/>
            <person name="Liu J."/>
            <person name="Liu S."/>
            <person name="Lokyitsang T."/>
            <person name="Lokyitsang Y."/>
            <person name="Lubonja R."/>
            <person name="Lui A."/>
            <person name="MacDonald P."/>
            <person name="Magnisalis V."/>
            <person name="Maru K."/>
            <person name="Matthews C."/>
            <person name="McCusker W."/>
            <person name="McDonough S."/>
            <person name="Mehta T."/>
            <person name="Meldrim J."/>
            <person name="Meneus L."/>
            <person name="Mihai O."/>
            <person name="Mihalev A."/>
            <person name="Mihova T."/>
            <person name="Mittelman R."/>
            <person name="Mlenga V."/>
            <person name="Montmayeur A."/>
            <person name="Mulrain L."/>
            <person name="Navidi A."/>
            <person name="Naylor J."/>
            <person name="Negash T."/>
            <person name="Nguyen T."/>
            <person name="Nguyen N."/>
            <person name="Nicol R."/>
            <person name="Norbu C."/>
            <person name="Norbu N."/>
            <person name="Novod N."/>
            <person name="O'Neill B."/>
            <person name="Osman S."/>
            <person name="Markiewicz E."/>
            <person name="Oyono O.L."/>
            <person name="Patti C."/>
            <person name="Phunkhang P."/>
            <person name="Pierre F."/>
            <person name="Priest M."/>
            <person name="Raghuraman S."/>
            <person name="Rege F."/>
            <person name="Reyes R."/>
            <person name="Rise C."/>
            <person name="Rogov P."/>
            <person name="Ross K."/>
            <person name="Ryan E."/>
            <person name="Settipalli S."/>
            <person name="Shea T."/>
            <person name="Sherpa N."/>
            <person name="Shi L."/>
            <person name="Shih D."/>
            <person name="Sparrow T."/>
            <person name="Spaulding J."/>
            <person name="Stalker J."/>
            <person name="Stange-Thomann N."/>
            <person name="Stavropoulos S."/>
            <person name="Stone C."/>
            <person name="Strader C."/>
            <person name="Tesfaye S."/>
            <person name="Thomson T."/>
            <person name="Thoulutsang Y."/>
            <person name="Thoulutsang D."/>
            <person name="Topham K."/>
            <person name="Topping I."/>
            <person name="Tsamla T."/>
            <person name="Vassiliev H."/>
            <person name="Vo A."/>
            <person name="Wangchuk T."/>
            <person name="Wangdi T."/>
            <person name="Weiand M."/>
            <person name="Wilkinson J."/>
            <person name="Wilson A."/>
            <person name="Yadav S."/>
            <person name="Young G."/>
            <person name="Yu Q."/>
            <person name="Zembek L."/>
            <person name="Zhong D."/>
            <person name="Zimmer A."/>
            <person name="Zwirko Z."/>
            <person name="Jaffe D.B."/>
            <person name="Alvarez P."/>
            <person name="Brockman W."/>
            <person name="Butler J."/>
            <person name="Chin C."/>
            <person name="Gnerre S."/>
            <person name="Grabherr M."/>
            <person name="Kleber M."/>
            <person name="Mauceli E."/>
            <person name="MacCallum I."/>
        </authorList>
    </citation>
    <scope>NUCLEOTIDE SEQUENCE [LARGE SCALE GENOMIC DNA]</scope>
    <source>
        <strain evidence="5">Tucson 15010-1051.87</strain>
    </source>
</reference>
<dbReference type="SUPFAM" id="SSF55797">
    <property type="entry name" value="PR-1-like"/>
    <property type="match status" value="1"/>
</dbReference>
<dbReference type="EMBL" id="CH940647">
    <property type="protein sequence ID" value="KRF84747.1"/>
    <property type="molecule type" value="Genomic_DNA"/>
</dbReference>
<dbReference type="Pfam" id="PF00188">
    <property type="entry name" value="CAP"/>
    <property type="match status" value="1"/>
</dbReference>
<comment type="subcellular location">
    <subcellularLocation>
        <location evidence="1">Secreted</location>
    </subcellularLocation>
</comment>
<feature type="domain" description="SCP" evidence="3">
    <location>
        <begin position="15"/>
        <end position="174"/>
    </location>
</feature>
<keyword evidence="5" id="KW-1185">Reference proteome</keyword>
<accession>A0A0Q9WVF3</accession>
<evidence type="ECO:0000256" key="1">
    <source>
        <dbReference type="ARBA" id="ARBA00004613"/>
    </source>
</evidence>
<proteinExistence type="predicted"/>
<protein>
    <submittedName>
        <fullName evidence="4">Uncharacterized protein, isoform B</fullName>
    </submittedName>
</protein>
<evidence type="ECO:0000259" key="3">
    <source>
        <dbReference type="SMART" id="SM00198"/>
    </source>
</evidence>
<gene>
    <name evidence="4" type="primary">Dvir\GJ13655</name>
    <name evidence="4" type="ORF">Dvir_GJ13655</name>
</gene>
<dbReference type="Gene3D" id="3.40.33.10">
    <property type="entry name" value="CAP"/>
    <property type="match status" value="1"/>
</dbReference>
<dbReference type="Proteomes" id="UP000008792">
    <property type="component" value="Unassembled WGS sequence"/>
</dbReference>
<organism evidence="4 5">
    <name type="scientific">Drosophila virilis</name>
    <name type="common">Fruit fly</name>
    <dbReference type="NCBI Taxonomy" id="7244"/>
    <lineage>
        <taxon>Eukaryota</taxon>
        <taxon>Metazoa</taxon>
        <taxon>Ecdysozoa</taxon>
        <taxon>Arthropoda</taxon>
        <taxon>Hexapoda</taxon>
        <taxon>Insecta</taxon>
        <taxon>Pterygota</taxon>
        <taxon>Neoptera</taxon>
        <taxon>Endopterygota</taxon>
        <taxon>Diptera</taxon>
        <taxon>Brachycera</taxon>
        <taxon>Muscomorpha</taxon>
        <taxon>Ephydroidea</taxon>
        <taxon>Drosophilidae</taxon>
        <taxon>Drosophila</taxon>
    </lineage>
</organism>
<evidence type="ECO:0000313" key="5">
    <source>
        <dbReference type="Proteomes" id="UP000008792"/>
    </source>
</evidence>
<dbReference type="GO" id="GO:0005576">
    <property type="term" value="C:extracellular region"/>
    <property type="evidence" value="ECO:0007669"/>
    <property type="project" value="UniProtKB-SubCell"/>
</dbReference>
<dbReference type="SMART" id="SM00198">
    <property type="entry name" value="SCP"/>
    <property type="match status" value="1"/>
</dbReference>
<dbReference type="CDD" id="cd05380">
    <property type="entry name" value="CAP_euk"/>
    <property type="match status" value="1"/>
</dbReference>
<dbReference type="InterPro" id="IPR035940">
    <property type="entry name" value="CAP_sf"/>
</dbReference>
<sequence>MICSCMHNCILLNMQIYKDYLVKLHNKYREDVASGALMGLAQASHMPELLWHSKLALIAEYHVKRCLQRLENCMAVTAFPNPAVNYGSSWLNIASLPSYTRSTNSEKLTSQTEQWLHQVYNLAQGDLGVEVYEIKNILNDNNSYVGCAAAEDYDKAADRFVLICYYNHPHEEIRQIYKSGKFEVQQCPHGVSDSYPHLCKTITDIND</sequence>
<keyword evidence="2" id="KW-0964">Secreted</keyword>